<evidence type="ECO:0000313" key="2">
    <source>
        <dbReference type="EMBL" id="QGR06381.1"/>
    </source>
</evidence>
<dbReference type="KEGG" id="ppho:CTZ24_08145"/>
<sequence>MKIFVIAIIIVASLAFIASIIWYAINRPKYYELLNRFQRKYTFPAPYSFSCMVGFFGAPLMAYFFLRLKNRKNILFVEKASDVYPFPDNDTIKLMSWLPVFKGLLIICTVCYSFLMLLAVFLEAKDRLFP</sequence>
<keyword evidence="1" id="KW-1133">Transmembrane helix</keyword>
<evidence type="ECO:0000256" key="1">
    <source>
        <dbReference type="SAM" id="Phobius"/>
    </source>
</evidence>
<keyword evidence="1" id="KW-0472">Membrane</keyword>
<proteinExistence type="predicted"/>
<dbReference type="EMBL" id="CP024636">
    <property type="protein sequence ID" value="QGR06381.1"/>
    <property type="molecule type" value="Genomic_DNA"/>
</dbReference>
<feature type="transmembrane region" description="Helical" evidence="1">
    <location>
        <begin position="103"/>
        <end position="122"/>
    </location>
</feature>
<feature type="transmembrane region" description="Helical" evidence="1">
    <location>
        <begin position="45"/>
        <end position="66"/>
    </location>
</feature>
<dbReference type="Proteomes" id="UP000424872">
    <property type="component" value="Chromosome"/>
</dbReference>
<organism evidence="2 3">
    <name type="scientific">Pantoea phytobeneficialis</name>
    <dbReference type="NCBI Taxonomy" id="2052056"/>
    <lineage>
        <taxon>Bacteria</taxon>
        <taxon>Pseudomonadati</taxon>
        <taxon>Pseudomonadota</taxon>
        <taxon>Gammaproteobacteria</taxon>
        <taxon>Enterobacterales</taxon>
        <taxon>Erwiniaceae</taxon>
        <taxon>Pantoea</taxon>
    </lineage>
</organism>
<keyword evidence="1" id="KW-0812">Transmembrane</keyword>
<name>A0AAP9H4F3_9GAMM</name>
<accession>A0AAP9H4F3</accession>
<protein>
    <submittedName>
        <fullName evidence="2">Uncharacterized protein</fullName>
    </submittedName>
</protein>
<dbReference type="AlphaFoldDB" id="A0AAP9H4F3"/>
<gene>
    <name evidence="2" type="ORF">CTZ24_08145</name>
</gene>
<evidence type="ECO:0000313" key="3">
    <source>
        <dbReference type="Proteomes" id="UP000424872"/>
    </source>
</evidence>
<reference evidence="3" key="1">
    <citation type="submission" date="2017-11" db="EMBL/GenBank/DDBJ databases">
        <title>Genome sequence of Pantoea sp. MSR2.</title>
        <authorList>
            <person name="Nascimento F.X."/>
        </authorList>
    </citation>
    <scope>NUCLEOTIDE SEQUENCE [LARGE SCALE GENOMIC DNA]</scope>
    <source>
        <strain evidence="3">MSR2</strain>
    </source>
</reference>
<feature type="transmembrane region" description="Helical" evidence="1">
    <location>
        <begin position="5"/>
        <end position="25"/>
    </location>
</feature>